<name>A0A452H5J1_9SAUR</name>
<dbReference type="Proteomes" id="UP000291020">
    <property type="component" value="Unassembled WGS sequence"/>
</dbReference>
<dbReference type="GO" id="GO:0005886">
    <property type="term" value="C:plasma membrane"/>
    <property type="evidence" value="ECO:0007669"/>
    <property type="project" value="TreeGrafter"/>
</dbReference>
<evidence type="ECO:0000313" key="1">
    <source>
        <dbReference type="Ensembl" id="ENSGAGP00000009797.1"/>
    </source>
</evidence>
<dbReference type="InterPro" id="IPR051244">
    <property type="entry name" value="TCAF"/>
</dbReference>
<dbReference type="GO" id="GO:0090314">
    <property type="term" value="P:positive regulation of protein targeting to membrane"/>
    <property type="evidence" value="ECO:0007669"/>
    <property type="project" value="TreeGrafter"/>
</dbReference>
<reference evidence="1" key="2">
    <citation type="submission" date="2025-08" db="UniProtKB">
        <authorList>
            <consortium name="Ensembl"/>
        </authorList>
    </citation>
    <scope>IDENTIFICATION</scope>
</reference>
<keyword evidence="2" id="KW-1185">Reference proteome</keyword>
<evidence type="ECO:0000313" key="2">
    <source>
        <dbReference type="Proteomes" id="UP000291020"/>
    </source>
</evidence>
<reference evidence="1" key="3">
    <citation type="submission" date="2025-09" db="UniProtKB">
        <authorList>
            <consortium name="Ensembl"/>
        </authorList>
    </citation>
    <scope>IDENTIFICATION</scope>
</reference>
<accession>A0A452H5J1</accession>
<reference evidence="2" key="1">
    <citation type="journal article" date="2017" name="PLoS ONE">
        <title>The Agassiz's desert tortoise genome provides a resource for the conservation of a threatened species.</title>
        <authorList>
            <person name="Tollis M."/>
            <person name="DeNardo D.F."/>
            <person name="Cornelius J.A."/>
            <person name="Dolby G.A."/>
            <person name="Edwards T."/>
            <person name="Henen B.T."/>
            <person name="Karl A.E."/>
            <person name="Murphy R.W."/>
            <person name="Kusumi K."/>
        </authorList>
    </citation>
    <scope>NUCLEOTIDE SEQUENCE [LARGE SCALE GENOMIC DNA]</scope>
</reference>
<protein>
    <submittedName>
        <fullName evidence="1">Uncharacterized protein</fullName>
    </submittedName>
</protein>
<dbReference type="AlphaFoldDB" id="A0A452H5J1"/>
<organism evidence="1 2">
    <name type="scientific">Gopherus agassizii</name>
    <name type="common">Agassiz's desert tortoise</name>
    <dbReference type="NCBI Taxonomy" id="38772"/>
    <lineage>
        <taxon>Eukaryota</taxon>
        <taxon>Metazoa</taxon>
        <taxon>Chordata</taxon>
        <taxon>Craniata</taxon>
        <taxon>Vertebrata</taxon>
        <taxon>Euteleostomi</taxon>
        <taxon>Archelosauria</taxon>
        <taxon>Testudinata</taxon>
        <taxon>Testudines</taxon>
        <taxon>Cryptodira</taxon>
        <taxon>Durocryptodira</taxon>
        <taxon>Testudinoidea</taxon>
        <taxon>Testudinidae</taxon>
        <taxon>Gopherus</taxon>
    </lineage>
</organism>
<dbReference type="PANTHER" id="PTHR15730:SF5">
    <property type="entry name" value="SI:CH211-210B2.2-RELATED"/>
    <property type="match status" value="1"/>
</dbReference>
<dbReference type="GO" id="GO:0044325">
    <property type="term" value="F:transmembrane transporter binding"/>
    <property type="evidence" value="ECO:0007669"/>
    <property type="project" value="TreeGrafter"/>
</dbReference>
<dbReference type="Ensembl" id="ENSGAGT00000011254.1">
    <property type="protein sequence ID" value="ENSGAGP00000009797.1"/>
    <property type="gene ID" value="ENSGAGG00000007721.1"/>
</dbReference>
<dbReference type="PANTHER" id="PTHR15730">
    <property type="entry name" value="EXPERIMENTAL AUTOIMMUNE PROSTATITIS ANTIGEN 2-RELATED"/>
    <property type="match status" value="1"/>
</dbReference>
<proteinExistence type="predicted"/>
<sequence>MGPWFLLNAINWLDAGRQGLVGVAAHLKGLCSLLSQEDWKYQVSALTSDMSVYCCPSHSDQEAEKIQAFVAEGGGLLIGGQSLWPCQQGWLQAPAHQVRAWGGKLWGAACWSL</sequence>